<reference evidence="6" key="2">
    <citation type="journal article" date="2023" name="IMA Fungus">
        <title>Comparative genomic study of the Penicillium genus elucidates a diverse pangenome and 15 lateral gene transfer events.</title>
        <authorList>
            <person name="Petersen C."/>
            <person name="Sorensen T."/>
            <person name="Nielsen M.R."/>
            <person name="Sondergaard T.E."/>
            <person name="Sorensen J.L."/>
            <person name="Fitzpatrick D.A."/>
            <person name="Frisvad J.C."/>
            <person name="Nielsen K.L."/>
        </authorList>
    </citation>
    <scope>NUCLEOTIDE SEQUENCE</scope>
    <source>
        <strain evidence="6">IBT 21472</strain>
    </source>
</reference>
<sequence length="235" mass="26638">MPPDSGLAPVSDEMSDEDIGDIPFKNGANPENSVEENQDEEDEDDEEGVYVVESIREHNFLPNGKLQLLVKWKGYDELADHTWEPEENLEEGAEEVLTEYFKSIGGRPKKPAAKAGPGRKRKSMGESKATSATPSTEPKKRKRSTNAQDPTPETEPEAKVDETEEESTWVPKGKNWDKEIDSVDTIIRDQETEGLYAFLIWNNGKRSKVSIESCYEKCPRKVSLLFRNKTMRQPY</sequence>
<dbReference type="PANTHER" id="PTHR22812">
    <property type="entry name" value="CHROMOBOX PROTEIN"/>
    <property type="match status" value="1"/>
</dbReference>
<keyword evidence="3" id="KW-0539">Nucleus</keyword>
<feature type="region of interest" description="Disordered" evidence="4">
    <location>
        <begin position="1"/>
        <end position="47"/>
    </location>
</feature>
<evidence type="ECO:0000313" key="6">
    <source>
        <dbReference type="EMBL" id="KAJ5303039.1"/>
    </source>
</evidence>
<feature type="region of interest" description="Disordered" evidence="4">
    <location>
        <begin position="100"/>
        <end position="175"/>
    </location>
</feature>
<dbReference type="GO" id="GO:0005634">
    <property type="term" value="C:nucleus"/>
    <property type="evidence" value="ECO:0007669"/>
    <property type="project" value="UniProtKB-SubCell"/>
</dbReference>
<evidence type="ECO:0000313" key="7">
    <source>
        <dbReference type="Proteomes" id="UP001147746"/>
    </source>
</evidence>
<dbReference type="Pfam" id="PF01393">
    <property type="entry name" value="Chromo_shadow"/>
    <property type="match status" value="1"/>
</dbReference>
<name>A0A9W9PP19_9EURO</name>
<dbReference type="Gene3D" id="2.40.50.40">
    <property type="match status" value="2"/>
</dbReference>
<comment type="subcellular location">
    <subcellularLocation>
        <location evidence="1">Nucleus</location>
    </subcellularLocation>
</comment>
<dbReference type="AlphaFoldDB" id="A0A9W9PP19"/>
<dbReference type="InterPro" id="IPR017984">
    <property type="entry name" value="Chromo_dom_subgr"/>
</dbReference>
<feature type="compositionally biased region" description="Basic residues" evidence="4">
    <location>
        <begin position="107"/>
        <end position="122"/>
    </location>
</feature>
<dbReference type="Proteomes" id="UP001147746">
    <property type="component" value="Unassembled WGS sequence"/>
</dbReference>
<feature type="domain" description="Chromo" evidence="5">
    <location>
        <begin position="50"/>
        <end position="112"/>
    </location>
</feature>
<accession>A0A9W9PP19</accession>
<dbReference type="InterPro" id="IPR000953">
    <property type="entry name" value="Chromo/chromo_shadow_dom"/>
</dbReference>
<evidence type="ECO:0000256" key="3">
    <source>
        <dbReference type="ARBA" id="ARBA00023242"/>
    </source>
</evidence>
<protein>
    <recommendedName>
        <fullName evidence="5">Chromo domain-containing protein</fullName>
    </recommendedName>
</protein>
<organism evidence="6 7">
    <name type="scientific">Penicillium atrosanguineum</name>
    <dbReference type="NCBI Taxonomy" id="1132637"/>
    <lineage>
        <taxon>Eukaryota</taxon>
        <taxon>Fungi</taxon>
        <taxon>Dikarya</taxon>
        <taxon>Ascomycota</taxon>
        <taxon>Pezizomycotina</taxon>
        <taxon>Eurotiomycetes</taxon>
        <taxon>Eurotiomycetidae</taxon>
        <taxon>Eurotiales</taxon>
        <taxon>Aspergillaceae</taxon>
        <taxon>Penicillium</taxon>
    </lineage>
</organism>
<dbReference type="PROSITE" id="PS00598">
    <property type="entry name" value="CHROMO_1"/>
    <property type="match status" value="1"/>
</dbReference>
<dbReference type="CDD" id="cd00024">
    <property type="entry name" value="CD_CSD"/>
    <property type="match status" value="1"/>
</dbReference>
<evidence type="ECO:0000256" key="2">
    <source>
        <dbReference type="ARBA" id="ARBA00011353"/>
    </source>
</evidence>
<dbReference type="SMART" id="SM00298">
    <property type="entry name" value="CHROMO"/>
    <property type="match status" value="1"/>
</dbReference>
<dbReference type="GO" id="GO:0000792">
    <property type="term" value="C:heterochromatin"/>
    <property type="evidence" value="ECO:0007669"/>
    <property type="project" value="UniProtKB-ARBA"/>
</dbReference>
<dbReference type="SUPFAM" id="SSF54160">
    <property type="entry name" value="Chromo domain-like"/>
    <property type="match status" value="2"/>
</dbReference>
<dbReference type="InterPro" id="IPR023780">
    <property type="entry name" value="Chromo_domain"/>
</dbReference>
<dbReference type="InterPro" id="IPR016197">
    <property type="entry name" value="Chromo-like_dom_sf"/>
</dbReference>
<dbReference type="Pfam" id="PF00385">
    <property type="entry name" value="Chromo"/>
    <property type="match status" value="1"/>
</dbReference>
<dbReference type="InterPro" id="IPR023779">
    <property type="entry name" value="Chromodomain_CS"/>
</dbReference>
<comment type="caution">
    <text evidence="6">The sequence shown here is derived from an EMBL/GenBank/DDBJ whole genome shotgun (WGS) entry which is preliminary data.</text>
</comment>
<evidence type="ECO:0000259" key="5">
    <source>
        <dbReference type="PROSITE" id="PS50013"/>
    </source>
</evidence>
<comment type="subunit">
    <text evidence="2">Component of the NuA4 histone acetyltransferase complex.</text>
</comment>
<feature type="compositionally biased region" description="Acidic residues" evidence="4">
    <location>
        <begin position="33"/>
        <end position="47"/>
    </location>
</feature>
<dbReference type="PROSITE" id="PS50013">
    <property type="entry name" value="CHROMO_2"/>
    <property type="match status" value="1"/>
</dbReference>
<dbReference type="InterPro" id="IPR051219">
    <property type="entry name" value="Heterochromatin_chromo-domain"/>
</dbReference>
<dbReference type="GO" id="GO:0006338">
    <property type="term" value="P:chromatin remodeling"/>
    <property type="evidence" value="ECO:0007669"/>
    <property type="project" value="UniProtKB-ARBA"/>
</dbReference>
<dbReference type="InterPro" id="IPR008251">
    <property type="entry name" value="Chromo_shadow_dom"/>
</dbReference>
<dbReference type="EMBL" id="JAPZBO010000009">
    <property type="protein sequence ID" value="KAJ5303039.1"/>
    <property type="molecule type" value="Genomic_DNA"/>
</dbReference>
<evidence type="ECO:0000256" key="4">
    <source>
        <dbReference type="SAM" id="MobiDB-lite"/>
    </source>
</evidence>
<evidence type="ECO:0000256" key="1">
    <source>
        <dbReference type="ARBA" id="ARBA00004123"/>
    </source>
</evidence>
<gene>
    <name evidence="6" type="ORF">N7476_009838</name>
</gene>
<dbReference type="PRINTS" id="PR00504">
    <property type="entry name" value="CHROMODOMAIN"/>
</dbReference>
<reference evidence="6" key="1">
    <citation type="submission" date="2022-12" db="EMBL/GenBank/DDBJ databases">
        <authorList>
            <person name="Petersen C."/>
        </authorList>
    </citation>
    <scope>NUCLEOTIDE SEQUENCE</scope>
    <source>
        <strain evidence="6">IBT 21472</strain>
    </source>
</reference>
<keyword evidence="7" id="KW-1185">Reference proteome</keyword>
<proteinExistence type="predicted"/>